<feature type="modified residue" description="N6-(pyridoxal phosphate)lysine" evidence="12">
    <location>
        <position position="309"/>
    </location>
</feature>
<keyword evidence="9 11" id="KW-0411">Iron-sulfur</keyword>
<dbReference type="SFLD" id="SFLDG01070">
    <property type="entry name" value="PLP-dependent"/>
    <property type="match status" value="1"/>
</dbReference>
<keyword evidence="8" id="KW-0408">Iron</keyword>
<sequence length="342" mass="37723">MTRKSAALTAVDELAVAGYVDPDEIAELKRVADSFRIRVTPAMQQHSPGITAQFIPDRRELLIRDEELGDPIGDQVHSPVPGLTHRYPDRAILHVTQTCDVYCRFCFRREAVGAAGPLPPDKLSAALDYVNDTPTLREIILTGGDPLTLSPRRLASVMDRLDQIPHLEVIRIHSRVPVVAPERIAALIPVLKRRTACYVVIHTNHPDELTEPARNAIHALADAGVALLSQSVLLRRVNDDAAVLSRLFRALTALRVTPYYLHHCDLARGTSHFRTTIDEGLAITASLRGHLSGVALPRYVLDLPGGFGKVPLDSDAVSRCGPGRWTIRDWQGGVHDYFDPVR</sequence>
<dbReference type="AlphaFoldDB" id="A0A533IG71"/>
<evidence type="ECO:0000256" key="8">
    <source>
        <dbReference type="ARBA" id="ARBA00023004"/>
    </source>
</evidence>
<dbReference type="PANTHER" id="PTHR30538">
    <property type="entry name" value="LYSINE 2,3-AMINOMUTASE-RELATED"/>
    <property type="match status" value="1"/>
</dbReference>
<evidence type="ECO:0000259" key="13">
    <source>
        <dbReference type="PROSITE" id="PS51918"/>
    </source>
</evidence>
<comment type="caution">
    <text evidence="14">The sequence shown here is derived from an EMBL/GenBank/DDBJ whole genome shotgun (WGS) entry which is preliminary data.</text>
</comment>
<dbReference type="SFLD" id="SFLDS00029">
    <property type="entry name" value="Radical_SAM"/>
    <property type="match status" value="1"/>
</dbReference>
<dbReference type="PANTHER" id="PTHR30538:SF1">
    <property type="entry name" value="L-LYSINE 2,3-AMINOMUTASE"/>
    <property type="match status" value="1"/>
</dbReference>
<dbReference type="Proteomes" id="UP000315344">
    <property type="component" value="Unassembled WGS sequence"/>
</dbReference>
<comment type="cofactor">
    <cofactor evidence="1 12">
        <name>pyridoxal 5'-phosphate</name>
        <dbReference type="ChEBI" id="CHEBI:597326"/>
    </cofactor>
</comment>
<gene>
    <name evidence="14" type="ORF">DI616_00805</name>
</gene>
<organism evidence="14 15">
    <name type="scientific">Paracoccus denitrificans</name>
    <dbReference type="NCBI Taxonomy" id="266"/>
    <lineage>
        <taxon>Bacteria</taxon>
        <taxon>Pseudomonadati</taxon>
        <taxon>Pseudomonadota</taxon>
        <taxon>Alphaproteobacteria</taxon>
        <taxon>Rhodobacterales</taxon>
        <taxon>Paracoccaceae</taxon>
        <taxon>Paracoccus</taxon>
    </lineage>
</organism>
<evidence type="ECO:0000256" key="6">
    <source>
        <dbReference type="ARBA" id="ARBA00022723"/>
    </source>
</evidence>
<dbReference type="Pfam" id="PF04055">
    <property type="entry name" value="Radical_SAM"/>
    <property type="match status" value="1"/>
</dbReference>
<dbReference type="NCBIfam" id="TIGR03822">
    <property type="entry name" value="AblA_like_2"/>
    <property type="match status" value="1"/>
</dbReference>
<evidence type="ECO:0000256" key="9">
    <source>
        <dbReference type="ARBA" id="ARBA00023014"/>
    </source>
</evidence>
<evidence type="ECO:0000256" key="2">
    <source>
        <dbReference type="ARBA" id="ARBA00001966"/>
    </source>
</evidence>
<dbReference type="InterPro" id="IPR007197">
    <property type="entry name" value="rSAM"/>
</dbReference>
<evidence type="ECO:0000313" key="15">
    <source>
        <dbReference type="Proteomes" id="UP000315344"/>
    </source>
</evidence>
<evidence type="ECO:0000256" key="3">
    <source>
        <dbReference type="ARBA" id="ARBA00008703"/>
    </source>
</evidence>
<feature type="domain" description="Radical SAM core" evidence="13">
    <location>
        <begin position="85"/>
        <end position="304"/>
    </location>
</feature>
<dbReference type="InterPro" id="IPR058240">
    <property type="entry name" value="rSAM_sf"/>
</dbReference>
<keyword evidence="4 11" id="KW-0004">4Fe-4S</keyword>
<name>A0A533IG71_PARDE</name>
<feature type="binding site" evidence="11">
    <location>
        <position position="106"/>
    </location>
    <ligand>
        <name>[4Fe-4S] cluster</name>
        <dbReference type="ChEBI" id="CHEBI:49883"/>
        <note>4Fe-4S-S-AdoMet</note>
    </ligand>
</feature>
<accession>A0A533IG71</accession>
<keyword evidence="10" id="KW-0413">Isomerase</keyword>
<dbReference type="InterPro" id="IPR025895">
    <property type="entry name" value="LAM_C_dom"/>
</dbReference>
<dbReference type="NCBIfam" id="TIGR00238">
    <property type="entry name" value="KamA family radical SAM protein"/>
    <property type="match status" value="1"/>
</dbReference>
<dbReference type="GO" id="GO:0016853">
    <property type="term" value="F:isomerase activity"/>
    <property type="evidence" value="ECO:0007669"/>
    <property type="project" value="UniProtKB-KW"/>
</dbReference>
<evidence type="ECO:0000313" key="14">
    <source>
        <dbReference type="EMBL" id="TKW68568.1"/>
    </source>
</evidence>
<dbReference type="InterPro" id="IPR003739">
    <property type="entry name" value="Lys_aminomutase/Glu_NH3_mut"/>
</dbReference>
<dbReference type="Gene3D" id="3.20.20.70">
    <property type="entry name" value="Aldolase class I"/>
    <property type="match status" value="1"/>
</dbReference>
<dbReference type="SUPFAM" id="SSF102114">
    <property type="entry name" value="Radical SAM enzymes"/>
    <property type="match status" value="1"/>
</dbReference>
<reference evidence="14 15" key="1">
    <citation type="journal article" date="2017" name="Nat. Commun.">
        <title>In situ click chemistry generation of cyclooxygenase-2 inhibitors.</title>
        <authorList>
            <person name="Bhardwaj A."/>
            <person name="Kaur J."/>
            <person name="Wuest M."/>
            <person name="Wuest F."/>
        </authorList>
    </citation>
    <scope>NUCLEOTIDE SEQUENCE [LARGE SCALE GENOMIC DNA]</scope>
    <source>
        <strain evidence="14">S2_012_000_R3_94</strain>
    </source>
</reference>
<evidence type="ECO:0000256" key="1">
    <source>
        <dbReference type="ARBA" id="ARBA00001933"/>
    </source>
</evidence>
<evidence type="ECO:0000256" key="11">
    <source>
        <dbReference type="PIRSR" id="PIRSR004911-1"/>
    </source>
</evidence>
<dbReference type="EMBL" id="VAFL01000001">
    <property type="protein sequence ID" value="TKW68568.1"/>
    <property type="molecule type" value="Genomic_DNA"/>
</dbReference>
<feature type="binding site" evidence="11">
    <location>
        <position position="99"/>
    </location>
    <ligand>
        <name>[4Fe-4S] cluster</name>
        <dbReference type="ChEBI" id="CHEBI:49883"/>
        <note>4Fe-4S-S-AdoMet</note>
    </ligand>
</feature>
<protein>
    <submittedName>
        <fullName evidence="14">Lysine-2,3-aminomutase-like protein</fullName>
    </submittedName>
</protein>
<proteinExistence type="inferred from homology"/>
<evidence type="ECO:0000256" key="7">
    <source>
        <dbReference type="ARBA" id="ARBA00022898"/>
    </source>
</evidence>
<dbReference type="Pfam" id="PF12544">
    <property type="entry name" value="LAM_C"/>
    <property type="match status" value="1"/>
</dbReference>
<dbReference type="CDD" id="cd01335">
    <property type="entry name" value="Radical_SAM"/>
    <property type="match status" value="1"/>
</dbReference>
<comment type="similarity">
    <text evidence="3">Belongs to the radical SAM superfamily. KamA family.</text>
</comment>
<evidence type="ECO:0000256" key="5">
    <source>
        <dbReference type="ARBA" id="ARBA00022691"/>
    </source>
</evidence>
<dbReference type="PIRSF" id="PIRSF004911">
    <property type="entry name" value="DUF160"/>
    <property type="match status" value="1"/>
</dbReference>
<dbReference type="GO" id="GO:0051539">
    <property type="term" value="F:4 iron, 4 sulfur cluster binding"/>
    <property type="evidence" value="ECO:0007669"/>
    <property type="project" value="UniProtKB-KW"/>
</dbReference>
<dbReference type="InterPro" id="IPR013785">
    <property type="entry name" value="Aldolase_TIM"/>
</dbReference>
<keyword evidence="6 11" id="KW-0479">Metal-binding</keyword>
<keyword evidence="7 12" id="KW-0663">Pyridoxal phosphate</keyword>
<evidence type="ECO:0000256" key="4">
    <source>
        <dbReference type="ARBA" id="ARBA00022485"/>
    </source>
</evidence>
<dbReference type="InterPro" id="IPR022447">
    <property type="entry name" value="Lys_aminomutase-rel"/>
</dbReference>
<evidence type="ECO:0000256" key="10">
    <source>
        <dbReference type="ARBA" id="ARBA00023235"/>
    </source>
</evidence>
<evidence type="ECO:0000256" key="12">
    <source>
        <dbReference type="PIRSR" id="PIRSR603739-50"/>
    </source>
</evidence>
<keyword evidence="5" id="KW-0949">S-adenosyl-L-methionine</keyword>
<dbReference type="GO" id="GO:0046872">
    <property type="term" value="F:metal ion binding"/>
    <property type="evidence" value="ECO:0007669"/>
    <property type="project" value="UniProtKB-KW"/>
</dbReference>
<comment type="cofactor">
    <cofactor evidence="2">
        <name>[4Fe-4S] cluster</name>
        <dbReference type="ChEBI" id="CHEBI:49883"/>
    </cofactor>
</comment>
<feature type="binding site" evidence="11">
    <location>
        <position position="103"/>
    </location>
    <ligand>
        <name>[4Fe-4S] cluster</name>
        <dbReference type="ChEBI" id="CHEBI:49883"/>
        <note>4Fe-4S-S-AdoMet</note>
    </ligand>
</feature>
<dbReference type="PROSITE" id="PS51918">
    <property type="entry name" value="RADICAL_SAM"/>
    <property type="match status" value="1"/>
</dbReference>